<feature type="binding site" evidence="12">
    <location>
        <position position="236"/>
    </location>
    <ligand>
        <name>NAD(+)</name>
        <dbReference type="ChEBI" id="CHEBI:57540"/>
    </ligand>
</feature>
<evidence type="ECO:0000256" key="8">
    <source>
        <dbReference type="ARBA" id="ARBA00023002"/>
    </source>
</evidence>
<dbReference type="PANTHER" id="PTHR21256:SF2">
    <property type="entry name" value="HISTIDINE BIOSYNTHESIS TRIFUNCTIONAL PROTEIN"/>
    <property type="match status" value="1"/>
</dbReference>
<dbReference type="PIRSF" id="PIRSF000099">
    <property type="entry name" value="Histidinol_dh"/>
    <property type="match status" value="1"/>
</dbReference>
<dbReference type="NCBIfam" id="TIGR00069">
    <property type="entry name" value="hisD"/>
    <property type="match status" value="1"/>
</dbReference>
<evidence type="ECO:0000313" key="15">
    <source>
        <dbReference type="EMBL" id="GAA1916034.1"/>
    </source>
</evidence>
<dbReference type="Gene3D" id="3.40.50.1980">
    <property type="entry name" value="Nitrogenase molybdenum iron protein domain"/>
    <property type="match status" value="2"/>
</dbReference>
<evidence type="ECO:0000313" key="16">
    <source>
        <dbReference type="Proteomes" id="UP001500784"/>
    </source>
</evidence>
<feature type="binding site" evidence="12">
    <location>
        <position position="384"/>
    </location>
    <ligand>
        <name>Zn(2+)</name>
        <dbReference type="ChEBI" id="CHEBI:29105"/>
    </ligand>
</feature>
<dbReference type="EMBL" id="BAAALV010000003">
    <property type="protein sequence ID" value="GAA1916034.1"/>
    <property type="molecule type" value="Genomic_DNA"/>
</dbReference>
<evidence type="ECO:0000256" key="5">
    <source>
        <dbReference type="ARBA" id="ARBA00016531"/>
    </source>
</evidence>
<dbReference type="InterPro" id="IPR016161">
    <property type="entry name" value="Ald_DH/histidinol_DH"/>
</dbReference>
<evidence type="ECO:0000256" key="1">
    <source>
        <dbReference type="ARBA" id="ARBA00003850"/>
    </source>
</evidence>
<evidence type="ECO:0000256" key="7">
    <source>
        <dbReference type="ARBA" id="ARBA00022833"/>
    </source>
</evidence>
<dbReference type="InterPro" id="IPR001692">
    <property type="entry name" value="Histidinol_DH_CS"/>
</dbReference>
<evidence type="ECO:0000256" key="4">
    <source>
        <dbReference type="ARBA" id="ARBA00012965"/>
    </source>
</evidence>
<reference evidence="15 16" key="1">
    <citation type="journal article" date="2019" name="Int. J. Syst. Evol. Microbiol.">
        <title>The Global Catalogue of Microorganisms (GCM) 10K type strain sequencing project: providing services to taxonomists for standard genome sequencing and annotation.</title>
        <authorList>
            <consortium name="The Broad Institute Genomics Platform"/>
            <consortium name="The Broad Institute Genome Sequencing Center for Infectious Disease"/>
            <person name="Wu L."/>
            <person name="Ma J."/>
        </authorList>
    </citation>
    <scope>NUCLEOTIDE SEQUENCE [LARGE SCALE GENOMIC DNA]</scope>
    <source>
        <strain evidence="15 16">JCM 13316</strain>
    </source>
</reference>
<feature type="binding site" evidence="12">
    <location>
        <position position="259"/>
    </location>
    <ligand>
        <name>substrate</name>
    </ligand>
</feature>
<comment type="cofactor">
    <cofactor evidence="12">
        <name>Zn(2+)</name>
        <dbReference type="ChEBI" id="CHEBI:29105"/>
    </cofactor>
    <text evidence="12">Binds 1 zinc ion per subunit.</text>
</comment>
<feature type="binding site" evidence="12">
    <location>
        <position position="143"/>
    </location>
    <ligand>
        <name>NAD(+)</name>
        <dbReference type="ChEBI" id="CHEBI:57540"/>
    </ligand>
</feature>
<keyword evidence="12" id="KW-0028">Amino-acid biosynthesis</keyword>
<keyword evidence="8 12" id="KW-0560">Oxidoreductase</keyword>
<feature type="binding site" evidence="12">
    <location>
        <position position="281"/>
    </location>
    <ligand>
        <name>Zn(2+)</name>
        <dbReference type="ChEBI" id="CHEBI:29105"/>
    </ligand>
</feature>
<comment type="pathway">
    <text evidence="2 12">Amino-acid biosynthesis; L-histidine biosynthesis; L-histidine from 5-phospho-alpha-D-ribose 1-diphosphate: step 9/9.</text>
</comment>
<proteinExistence type="inferred from homology"/>
<keyword evidence="10 12" id="KW-0368">Histidine biosynthesis</keyword>
<comment type="catalytic activity">
    <reaction evidence="11 12">
        <text>L-histidinol + 2 NAD(+) + H2O = L-histidine + 2 NADH + 3 H(+)</text>
        <dbReference type="Rhea" id="RHEA:20641"/>
        <dbReference type="ChEBI" id="CHEBI:15377"/>
        <dbReference type="ChEBI" id="CHEBI:15378"/>
        <dbReference type="ChEBI" id="CHEBI:57540"/>
        <dbReference type="ChEBI" id="CHEBI:57595"/>
        <dbReference type="ChEBI" id="CHEBI:57699"/>
        <dbReference type="ChEBI" id="CHEBI:57945"/>
        <dbReference type="EC" id="1.1.1.23"/>
    </reaction>
</comment>
<sequence>MTFSAAEQTGQPFGSLRTIDLRGRTHTPAQLKAVMPRAETTTDVASDAVAAIIADVRSRGFAALSELAEKFDGVRQDHPLVPRRALVDALENLDPAVRAGLEESIRRARMFAAAQRPADIEVDIADGAKVTHRWVPVNRVGLYVPGGLAVYPSSVVMNVVPAQAAGVASLALASPPQKEFGGLPHPTILAAAQLLGIEEVYAMGGAQAIAAFAYGVAESEAGPALEPVDVVTGPGNVFVATAKRLVKGVVGIDAEAGPTEIAVLADATAEPKFVAADLISQAEHDPNAASVLVTDSPELAEAVRAELDVQVPATKHTERVHTALAGAQSAVVLVDSLEDGIAVCNAYGAEHLEIHTADAAAVANRITSAGAVFVGSYSPVSLGDYCSGSNHVLPTAGTAAFSSGLNVTTFMRAIQVIDYGRNALEEVSGHVVALSRAEDLPAHGDAVSIRFAE</sequence>
<dbReference type="HAMAP" id="MF_01024">
    <property type="entry name" value="HisD"/>
    <property type="match status" value="1"/>
</dbReference>
<feature type="active site" description="Proton acceptor" evidence="12">
    <location>
        <position position="351"/>
    </location>
</feature>
<keyword evidence="7 12" id="KW-0862">Zinc</keyword>
<dbReference type="Pfam" id="PF00815">
    <property type="entry name" value="Histidinol_dh"/>
    <property type="match status" value="1"/>
</dbReference>
<feature type="binding site" evidence="12">
    <location>
        <position position="384"/>
    </location>
    <ligand>
        <name>substrate</name>
    </ligand>
</feature>
<keyword evidence="9 12" id="KW-0520">NAD</keyword>
<dbReference type="InterPro" id="IPR022695">
    <property type="entry name" value="Histidinol_DH_monofunct"/>
</dbReference>
<dbReference type="RefSeq" id="WP_246167685.1">
    <property type="nucleotide sequence ID" value="NZ_BAAALV010000003.1"/>
</dbReference>
<feature type="active site" description="Proton acceptor" evidence="12">
    <location>
        <position position="350"/>
    </location>
</feature>
<accession>A0ABN2P9P3</accession>
<comment type="caution">
    <text evidence="15">The sequence shown here is derived from an EMBL/GenBank/DDBJ whole genome shotgun (WGS) entry which is preliminary data.</text>
</comment>
<dbReference type="PRINTS" id="PR00083">
    <property type="entry name" value="HOLDHDRGNASE"/>
</dbReference>
<dbReference type="PROSITE" id="PS00611">
    <property type="entry name" value="HISOL_DEHYDROGENASE"/>
    <property type="match status" value="1"/>
</dbReference>
<evidence type="ECO:0000256" key="2">
    <source>
        <dbReference type="ARBA" id="ARBA00004940"/>
    </source>
</evidence>
<name>A0ABN2P9P3_9MICC</name>
<feature type="binding site" evidence="12">
    <location>
        <position position="438"/>
    </location>
    <ligand>
        <name>substrate</name>
    </ligand>
</feature>
<dbReference type="Gene3D" id="1.20.5.1300">
    <property type="match status" value="1"/>
</dbReference>
<gene>
    <name evidence="12 15" type="primary">hisD</name>
    <name evidence="15" type="ORF">GCM10009688_21230</name>
</gene>
<dbReference type="SUPFAM" id="SSF53720">
    <property type="entry name" value="ALDH-like"/>
    <property type="match status" value="1"/>
</dbReference>
<comment type="function">
    <text evidence="1 12">Catalyzes the sequential NAD-dependent oxidations of L-histidinol to L-histidinaldehyde and then to L-histidine.</text>
</comment>
<dbReference type="Proteomes" id="UP001500784">
    <property type="component" value="Unassembled WGS sequence"/>
</dbReference>
<feature type="binding site" evidence="12">
    <location>
        <position position="207"/>
    </location>
    <ligand>
        <name>NAD(+)</name>
        <dbReference type="ChEBI" id="CHEBI:57540"/>
    </ligand>
</feature>
<feature type="binding site" evidence="12">
    <location>
        <position position="351"/>
    </location>
    <ligand>
        <name>substrate</name>
    </ligand>
</feature>
<evidence type="ECO:0000256" key="14">
    <source>
        <dbReference type="RuleBase" id="RU004175"/>
    </source>
</evidence>
<evidence type="ECO:0000256" key="10">
    <source>
        <dbReference type="ARBA" id="ARBA00023102"/>
    </source>
</evidence>
<evidence type="ECO:0000256" key="11">
    <source>
        <dbReference type="ARBA" id="ARBA00049489"/>
    </source>
</evidence>
<dbReference type="EC" id="1.1.1.23" evidence="4 12"/>
<feature type="binding site" evidence="12">
    <location>
        <position position="443"/>
    </location>
    <ligand>
        <name>substrate</name>
    </ligand>
</feature>
<feature type="binding site" evidence="12">
    <location>
        <position position="281"/>
    </location>
    <ligand>
        <name>substrate</name>
    </ligand>
</feature>
<dbReference type="InterPro" id="IPR012131">
    <property type="entry name" value="Hstdl_DH"/>
</dbReference>
<dbReference type="CDD" id="cd06572">
    <property type="entry name" value="Histidinol_dh"/>
    <property type="match status" value="1"/>
</dbReference>
<comment type="similarity">
    <text evidence="3 12 13 14">Belongs to the histidinol dehydrogenase family.</text>
</comment>
<dbReference type="PANTHER" id="PTHR21256">
    <property type="entry name" value="HISTIDINOL DEHYDROGENASE HDH"/>
    <property type="match status" value="1"/>
</dbReference>
<evidence type="ECO:0000256" key="9">
    <source>
        <dbReference type="ARBA" id="ARBA00023027"/>
    </source>
</evidence>
<keyword evidence="16" id="KW-1185">Reference proteome</keyword>
<organism evidence="15 16">
    <name type="scientific">Arthrobacter gandavensis</name>
    <dbReference type="NCBI Taxonomy" id="169960"/>
    <lineage>
        <taxon>Bacteria</taxon>
        <taxon>Bacillati</taxon>
        <taxon>Actinomycetota</taxon>
        <taxon>Actinomycetes</taxon>
        <taxon>Micrococcales</taxon>
        <taxon>Micrococcaceae</taxon>
        <taxon>Arthrobacter</taxon>
    </lineage>
</organism>
<evidence type="ECO:0000256" key="6">
    <source>
        <dbReference type="ARBA" id="ARBA00022723"/>
    </source>
</evidence>
<evidence type="ECO:0000256" key="13">
    <source>
        <dbReference type="PIRNR" id="PIRNR000099"/>
    </source>
</evidence>
<keyword evidence="6 12" id="KW-0479">Metal-binding</keyword>
<feature type="binding site" evidence="12">
    <location>
        <position position="284"/>
    </location>
    <ligand>
        <name>Zn(2+)</name>
        <dbReference type="ChEBI" id="CHEBI:29105"/>
    </ligand>
</feature>
<evidence type="ECO:0000256" key="12">
    <source>
        <dbReference type="HAMAP-Rule" id="MF_01024"/>
    </source>
</evidence>
<feature type="binding site" evidence="12">
    <location>
        <position position="284"/>
    </location>
    <ligand>
        <name>substrate</name>
    </ligand>
</feature>
<evidence type="ECO:0000256" key="3">
    <source>
        <dbReference type="ARBA" id="ARBA00010178"/>
    </source>
</evidence>
<feature type="binding site" evidence="12">
    <location>
        <position position="443"/>
    </location>
    <ligand>
        <name>Zn(2+)</name>
        <dbReference type="ChEBI" id="CHEBI:29105"/>
    </ligand>
</feature>
<protein>
    <recommendedName>
        <fullName evidence="5 12">Histidinol dehydrogenase</fullName>
        <shortName evidence="12">HDH</shortName>
        <ecNumber evidence="4 12">1.1.1.23</ecNumber>
    </recommendedName>
</protein>